<evidence type="ECO:0000256" key="7">
    <source>
        <dbReference type="ARBA" id="ARBA00022984"/>
    </source>
</evidence>
<dbReference type="InterPro" id="IPR035911">
    <property type="entry name" value="MurE/MurF_N"/>
</dbReference>
<dbReference type="PANTHER" id="PTHR43024">
    <property type="entry name" value="UDP-N-ACETYLMURAMOYL-TRIPEPTIDE--D-ALANYL-D-ALANINE LIGASE"/>
    <property type="match status" value="1"/>
</dbReference>
<accession>A0AAP8MG16</accession>
<evidence type="ECO:0000256" key="9">
    <source>
        <dbReference type="ARBA" id="ARBA00023316"/>
    </source>
</evidence>
<feature type="domain" description="Mur ligase N-terminal catalytic" evidence="12">
    <location>
        <begin position="24"/>
        <end position="75"/>
    </location>
</feature>
<dbReference type="Pfam" id="PF01225">
    <property type="entry name" value="Mur_ligase"/>
    <property type="match status" value="1"/>
</dbReference>
<keyword evidence="2 10" id="KW-0436">Ligase</keyword>
<dbReference type="SUPFAM" id="SSF63418">
    <property type="entry name" value="MurE/MurF N-terminal domain"/>
    <property type="match status" value="1"/>
</dbReference>
<gene>
    <name evidence="10" type="primary">murF</name>
    <name evidence="15" type="ORF">C0029_00685</name>
</gene>
<dbReference type="Pfam" id="PF02875">
    <property type="entry name" value="Mur_ligase_C"/>
    <property type="match status" value="1"/>
</dbReference>
<evidence type="ECO:0000256" key="6">
    <source>
        <dbReference type="ARBA" id="ARBA00022960"/>
    </source>
</evidence>
<dbReference type="GO" id="GO:0047480">
    <property type="term" value="F:UDP-N-acetylmuramoyl-tripeptide-D-alanyl-D-alanine ligase activity"/>
    <property type="evidence" value="ECO:0007669"/>
    <property type="project" value="UniProtKB-UniRule"/>
</dbReference>
<dbReference type="Proteomes" id="UP000235162">
    <property type="component" value="Unassembled WGS sequence"/>
</dbReference>
<comment type="subcellular location">
    <subcellularLocation>
        <location evidence="10 11">Cytoplasm</location>
    </subcellularLocation>
</comment>
<sequence length="456" mass="47553">MMRAYSLSELREPLQATLQGEDCTIEGVSTDSRDIAAGDLFVALKGENFDGHDYLERAANSGAIAALVSDSADVSMPCLTVADTERGLGLLGAYNRAQFDGPLVAITGSSGKTTVKGIVQSVLSQRGETLATDGNFNNEIGVPLTLLRLTPSAEFAVVEMGAAGKGHIRWLCDIGRPTVSVLLNAMPAHLDGFGSVEQVADAKAEIYDGLDGAGVAVINADQPWADSWRQRAAQARVVDYSIVSGAAEVSLVQARSRGIEGSELRISTPRGEFDTTIALPGEHNHSNALAGVAVGLACGLSLDEIAAGIAAVQPVSGRLSAARNAAGTLVIDDCYNANPGSVRAAMKTLAETAGRRTIVLGAMRELGADSASLHRDMGEYAQQLGLEQFWGVGEELRDATEAFGAGGRWFADCAAVLEALPGAFGTEDAVLIKGSRGARMERVLEGLMVRRGGGEH</sequence>
<keyword evidence="6 10" id="KW-0133">Cell shape</keyword>
<proteinExistence type="inferred from homology"/>
<dbReference type="InterPro" id="IPR000713">
    <property type="entry name" value="Mur_ligase_N"/>
</dbReference>
<dbReference type="InterPro" id="IPR004101">
    <property type="entry name" value="Mur_ligase_C"/>
</dbReference>
<dbReference type="SUPFAM" id="SSF53244">
    <property type="entry name" value="MurD-like peptide ligases, peptide-binding domain"/>
    <property type="match status" value="1"/>
</dbReference>
<dbReference type="GO" id="GO:0005737">
    <property type="term" value="C:cytoplasm"/>
    <property type="evidence" value="ECO:0007669"/>
    <property type="project" value="UniProtKB-SubCell"/>
</dbReference>
<dbReference type="GO" id="GO:0009252">
    <property type="term" value="P:peptidoglycan biosynthetic process"/>
    <property type="evidence" value="ECO:0007669"/>
    <property type="project" value="UniProtKB-UniRule"/>
</dbReference>
<dbReference type="RefSeq" id="WP_084200745.1">
    <property type="nucleotide sequence ID" value="NZ_BMYL01000001.1"/>
</dbReference>
<dbReference type="EMBL" id="PKUR01000001">
    <property type="protein sequence ID" value="PLW87148.1"/>
    <property type="molecule type" value="Genomic_DNA"/>
</dbReference>
<keyword evidence="9 10" id="KW-0961">Cell wall biogenesis/degradation</keyword>
<dbReference type="KEGG" id="hja:BST95_17530"/>
<dbReference type="PANTHER" id="PTHR43024:SF1">
    <property type="entry name" value="UDP-N-ACETYLMURAMOYL-TRIPEPTIDE--D-ALANYL-D-ALANINE LIGASE"/>
    <property type="match status" value="1"/>
</dbReference>
<comment type="caution">
    <text evidence="15">The sequence shown here is derived from an EMBL/GenBank/DDBJ whole genome shotgun (WGS) entry which is preliminary data.</text>
</comment>
<evidence type="ECO:0000259" key="14">
    <source>
        <dbReference type="Pfam" id="PF08245"/>
    </source>
</evidence>
<comment type="catalytic activity">
    <reaction evidence="10 11">
        <text>D-alanyl-D-alanine + UDP-N-acetyl-alpha-D-muramoyl-L-alanyl-gamma-D-glutamyl-meso-2,6-diaminopimelate + ATP = UDP-N-acetyl-alpha-D-muramoyl-L-alanyl-gamma-D-glutamyl-meso-2,6-diaminopimeloyl-D-alanyl-D-alanine + ADP + phosphate + H(+)</text>
        <dbReference type="Rhea" id="RHEA:28374"/>
        <dbReference type="ChEBI" id="CHEBI:15378"/>
        <dbReference type="ChEBI" id="CHEBI:30616"/>
        <dbReference type="ChEBI" id="CHEBI:43474"/>
        <dbReference type="ChEBI" id="CHEBI:57822"/>
        <dbReference type="ChEBI" id="CHEBI:61386"/>
        <dbReference type="ChEBI" id="CHEBI:83905"/>
        <dbReference type="ChEBI" id="CHEBI:456216"/>
        <dbReference type="EC" id="6.3.2.10"/>
    </reaction>
</comment>
<evidence type="ECO:0000256" key="5">
    <source>
        <dbReference type="ARBA" id="ARBA00022840"/>
    </source>
</evidence>
<dbReference type="GO" id="GO:0051301">
    <property type="term" value="P:cell division"/>
    <property type="evidence" value="ECO:0007669"/>
    <property type="project" value="UniProtKB-KW"/>
</dbReference>
<dbReference type="SUPFAM" id="SSF53623">
    <property type="entry name" value="MurD-like peptide ligases, catalytic domain"/>
    <property type="match status" value="1"/>
</dbReference>
<evidence type="ECO:0000256" key="2">
    <source>
        <dbReference type="ARBA" id="ARBA00022598"/>
    </source>
</evidence>
<comment type="function">
    <text evidence="10 11">Involved in cell wall formation. Catalyzes the final step in the synthesis of UDP-N-acetylmuramoyl-pentapeptide, the precursor of murein.</text>
</comment>
<dbReference type="HAMAP" id="MF_02019">
    <property type="entry name" value="MurF"/>
    <property type="match status" value="1"/>
</dbReference>
<evidence type="ECO:0000256" key="1">
    <source>
        <dbReference type="ARBA" id="ARBA00022490"/>
    </source>
</evidence>
<dbReference type="InterPro" id="IPR051046">
    <property type="entry name" value="MurCDEF_CellWall_CoF430Synth"/>
</dbReference>
<dbReference type="GO" id="GO:0071555">
    <property type="term" value="P:cell wall organization"/>
    <property type="evidence" value="ECO:0007669"/>
    <property type="project" value="UniProtKB-KW"/>
</dbReference>
<keyword evidence="1 10" id="KW-0963">Cytoplasm</keyword>
<keyword evidence="5 10" id="KW-0067">ATP-binding</keyword>
<dbReference type="GO" id="GO:0008360">
    <property type="term" value="P:regulation of cell shape"/>
    <property type="evidence" value="ECO:0007669"/>
    <property type="project" value="UniProtKB-KW"/>
</dbReference>
<protein>
    <recommendedName>
        <fullName evidence="10 11">UDP-N-acetylmuramoyl-tripeptide--D-alanyl-D-alanine ligase</fullName>
        <ecNumber evidence="10 11">6.3.2.10</ecNumber>
    </recommendedName>
    <alternativeName>
        <fullName evidence="10">D-alanyl-D-alanine-adding enzyme</fullName>
    </alternativeName>
</protein>
<keyword evidence="4 10" id="KW-0547">Nucleotide-binding</keyword>
<dbReference type="GO" id="GO:0005524">
    <property type="term" value="F:ATP binding"/>
    <property type="evidence" value="ECO:0007669"/>
    <property type="project" value="UniProtKB-UniRule"/>
</dbReference>
<dbReference type="InterPro" id="IPR005863">
    <property type="entry name" value="UDP-N-AcMur_synth"/>
</dbReference>
<evidence type="ECO:0000256" key="11">
    <source>
        <dbReference type="RuleBase" id="RU004136"/>
    </source>
</evidence>
<dbReference type="EC" id="6.3.2.10" evidence="10 11"/>
<evidence type="ECO:0000259" key="13">
    <source>
        <dbReference type="Pfam" id="PF02875"/>
    </source>
</evidence>
<feature type="domain" description="Mur ligase central" evidence="14">
    <location>
        <begin position="106"/>
        <end position="294"/>
    </location>
</feature>
<evidence type="ECO:0000259" key="12">
    <source>
        <dbReference type="Pfam" id="PF01225"/>
    </source>
</evidence>
<dbReference type="Gene3D" id="3.40.1190.10">
    <property type="entry name" value="Mur-like, catalytic domain"/>
    <property type="match status" value="1"/>
</dbReference>
<name>A0AAP8MG16_9GAMM</name>
<comment type="pathway">
    <text evidence="10 11">Cell wall biogenesis; peptidoglycan biosynthesis.</text>
</comment>
<dbReference type="InterPro" id="IPR036565">
    <property type="entry name" value="Mur-like_cat_sf"/>
</dbReference>
<comment type="similarity">
    <text evidence="10">Belongs to the MurCDEF family. MurF subfamily.</text>
</comment>
<keyword evidence="8 10" id="KW-0131">Cell cycle</keyword>
<keyword evidence="16" id="KW-1185">Reference proteome</keyword>
<keyword evidence="3 10" id="KW-0132">Cell division</keyword>
<evidence type="ECO:0000256" key="3">
    <source>
        <dbReference type="ARBA" id="ARBA00022618"/>
    </source>
</evidence>
<dbReference type="InterPro" id="IPR036615">
    <property type="entry name" value="Mur_ligase_C_dom_sf"/>
</dbReference>
<dbReference type="NCBIfam" id="TIGR01143">
    <property type="entry name" value="murF"/>
    <property type="match status" value="1"/>
</dbReference>
<feature type="domain" description="Mur ligase C-terminal" evidence="13">
    <location>
        <begin position="317"/>
        <end position="436"/>
    </location>
</feature>
<dbReference type="AlphaFoldDB" id="A0AAP8MG16"/>
<dbReference type="Pfam" id="PF08245">
    <property type="entry name" value="Mur_ligase_M"/>
    <property type="match status" value="1"/>
</dbReference>
<dbReference type="Gene3D" id="3.90.190.20">
    <property type="entry name" value="Mur ligase, C-terminal domain"/>
    <property type="match status" value="1"/>
</dbReference>
<dbReference type="Gene3D" id="3.40.1390.10">
    <property type="entry name" value="MurE/MurF, N-terminal domain"/>
    <property type="match status" value="1"/>
</dbReference>
<evidence type="ECO:0000256" key="4">
    <source>
        <dbReference type="ARBA" id="ARBA00022741"/>
    </source>
</evidence>
<reference evidence="15 16" key="1">
    <citation type="submission" date="2018-01" db="EMBL/GenBank/DDBJ databases">
        <title>The draft genome sequence of Halioglobus japonicus S1-36.</title>
        <authorList>
            <person name="Du Z.-J."/>
            <person name="Shi M.-J."/>
        </authorList>
    </citation>
    <scope>NUCLEOTIDE SEQUENCE [LARGE SCALE GENOMIC DNA]</scope>
    <source>
        <strain evidence="15 16">S1-36</strain>
    </source>
</reference>
<evidence type="ECO:0000313" key="16">
    <source>
        <dbReference type="Proteomes" id="UP000235162"/>
    </source>
</evidence>
<organism evidence="15 16">
    <name type="scientific">Halioglobus japonicus</name>
    <dbReference type="NCBI Taxonomy" id="930805"/>
    <lineage>
        <taxon>Bacteria</taxon>
        <taxon>Pseudomonadati</taxon>
        <taxon>Pseudomonadota</taxon>
        <taxon>Gammaproteobacteria</taxon>
        <taxon>Cellvibrionales</taxon>
        <taxon>Halieaceae</taxon>
        <taxon>Halioglobus</taxon>
    </lineage>
</organism>
<evidence type="ECO:0000313" key="15">
    <source>
        <dbReference type="EMBL" id="PLW87148.1"/>
    </source>
</evidence>
<keyword evidence="7 10" id="KW-0573">Peptidoglycan synthesis</keyword>
<dbReference type="InterPro" id="IPR013221">
    <property type="entry name" value="Mur_ligase_cen"/>
</dbReference>
<evidence type="ECO:0000256" key="10">
    <source>
        <dbReference type="HAMAP-Rule" id="MF_02019"/>
    </source>
</evidence>
<evidence type="ECO:0000256" key="8">
    <source>
        <dbReference type="ARBA" id="ARBA00023306"/>
    </source>
</evidence>
<feature type="binding site" evidence="10">
    <location>
        <begin position="108"/>
        <end position="114"/>
    </location>
    <ligand>
        <name>ATP</name>
        <dbReference type="ChEBI" id="CHEBI:30616"/>
    </ligand>
</feature>